<gene>
    <name evidence="3" type="ORF">H6G81_10330</name>
</gene>
<sequence length="359" mass="41520">MVARKPNEKNTKVEILQAYEELTKEKAALQSQIDQVQRGSQSATLEKPKLEAKTAMNQSSNVQQKMNSTIESLTKIQLGFGSAASELSEQLTNQAFKLAEVREAIDKEVEGLKQLHNLEVSEDILDTLVKSYEDNAKAYQEEFSQRSEELFQELLEERNTWTKEQEEYKATTKERNENIHKTRQREAAEYKYDLELQRKLQTDEHEQRQKGLYKELEEVQQEINKQWSEKEKEISEREKQFEETKAKVEAFPKEKEAAIKKAAEEGKGIAYYQAKIKSDLYAKDVEGQKRFYEQRLQSLEQTISNQDSRIQNLAKQLDSALKQVQDLAVKAIEGSANVNSYQAIKEIALEQAKTQAKNK</sequence>
<reference evidence="3 4" key="1">
    <citation type="journal article" date="2020" name="ISME J.">
        <title>Comparative genomics reveals insights into cyanobacterial evolution and habitat adaptation.</title>
        <authorList>
            <person name="Chen M.Y."/>
            <person name="Teng W.K."/>
            <person name="Zhao L."/>
            <person name="Hu C.X."/>
            <person name="Zhou Y.K."/>
            <person name="Han B.P."/>
            <person name="Song L.R."/>
            <person name="Shu W.S."/>
        </authorList>
    </citation>
    <scope>NUCLEOTIDE SEQUENCE [LARGE SCALE GENOMIC DNA]</scope>
    <source>
        <strain evidence="3 4">FACHB-248</strain>
    </source>
</reference>
<keyword evidence="4" id="KW-1185">Reference proteome</keyword>
<feature type="coiled-coil region" evidence="1">
    <location>
        <begin position="282"/>
        <end position="330"/>
    </location>
</feature>
<dbReference type="EMBL" id="JACJTA010000017">
    <property type="protein sequence ID" value="MBD2604913.1"/>
    <property type="molecule type" value="Genomic_DNA"/>
</dbReference>
<evidence type="ECO:0008006" key="5">
    <source>
        <dbReference type="Google" id="ProtNLM"/>
    </source>
</evidence>
<accession>A0ABR8GP27</accession>
<evidence type="ECO:0000256" key="1">
    <source>
        <dbReference type="SAM" id="Coils"/>
    </source>
</evidence>
<feature type="coiled-coil region" evidence="1">
    <location>
        <begin position="129"/>
        <end position="171"/>
    </location>
</feature>
<organism evidence="3 4">
    <name type="scientific">Scytonema hofmannii FACHB-248</name>
    <dbReference type="NCBI Taxonomy" id="1842502"/>
    <lineage>
        <taxon>Bacteria</taxon>
        <taxon>Bacillati</taxon>
        <taxon>Cyanobacteriota</taxon>
        <taxon>Cyanophyceae</taxon>
        <taxon>Nostocales</taxon>
        <taxon>Scytonemataceae</taxon>
        <taxon>Scytonema</taxon>
    </lineage>
</organism>
<proteinExistence type="predicted"/>
<feature type="region of interest" description="Disordered" evidence="2">
    <location>
        <begin position="33"/>
        <end position="63"/>
    </location>
</feature>
<comment type="caution">
    <text evidence="3">The sequence shown here is derived from an EMBL/GenBank/DDBJ whole genome shotgun (WGS) entry which is preliminary data.</text>
</comment>
<feature type="coiled-coil region" evidence="1">
    <location>
        <begin position="202"/>
        <end position="233"/>
    </location>
</feature>
<protein>
    <recommendedName>
        <fullName evidence="5">Myosin heavy chain</fullName>
    </recommendedName>
</protein>
<feature type="compositionally biased region" description="Polar residues" evidence="2">
    <location>
        <begin position="33"/>
        <end position="44"/>
    </location>
</feature>
<evidence type="ECO:0000313" key="3">
    <source>
        <dbReference type="EMBL" id="MBD2604913.1"/>
    </source>
</evidence>
<dbReference type="Proteomes" id="UP000660380">
    <property type="component" value="Unassembled WGS sequence"/>
</dbReference>
<name>A0ABR8GP27_9CYAN</name>
<dbReference type="RefSeq" id="WP_029637723.1">
    <property type="nucleotide sequence ID" value="NZ_JACJTA010000017.1"/>
</dbReference>
<evidence type="ECO:0000256" key="2">
    <source>
        <dbReference type="SAM" id="MobiDB-lite"/>
    </source>
</evidence>
<keyword evidence="1" id="KW-0175">Coiled coil</keyword>
<evidence type="ECO:0000313" key="4">
    <source>
        <dbReference type="Proteomes" id="UP000660380"/>
    </source>
</evidence>